<dbReference type="PROSITE" id="PS00678">
    <property type="entry name" value="WD_REPEATS_1"/>
    <property type="match status" value="1"/>
</dbReference>
<feature type="compositionally biased region" description="Acidic residues" evidence="8">
    <location>
        <begin position="59"/>
        <end position="69"/>
    </location>
</feature>
<keyword evidence="10" id="KW-1185">Reference proteome</keyword>
<comment type="subcellular location">
    <subcellularLocation>
        <location evidence="1">Nucleus</location>
    </subcellularLocation>
</comment>
<evidence type="ECO:0000256" key="2">
    <source>
        <dbReference type="ARBA" id="ARBA00022574"/>
    </source>
</evidence>
<feature type="repeat" description="WD" evidence="7">
    <location>
        <begin position="312"/>
        <end position="346"/>
    </location>
</feature>
<dbReference type="OMA" id="HTEDYVM"/>
<evidence type="ECO:0000256" key="4">
    <source>
        <dbReference type="ARBA" id="ARBA00022737"/>
    </source>
</evidence>
<dbReference type="InterPro" id="IPR015943">
    <property type="entry name" value="WD40/YVTN_repeat-like_dom_sf"/>
</dbReference>
<proteinExistence type="predicted"/>
<dbReference type="Pfam" id="PF00400">
    <property type="entry name" value="WD40"/>
    <property type="match status" value="5"/>
</dbReference>
<dbReference type="PANTHER" id="PTHR44133:SF2">
    <property type="entry name" value="CLEAVAGE STIMULATION FACTOR SUBUNIT 1"/>
    <property type="match status" value="1"/>
</dbReference>
<dbReference type="SUPFAM" id="SSF50978">
    <property type="entry name" value="WD40 repeat-like"/>
    <property type="match status" value="1"/>
</dbReference>
<dbReference type="GO" id="GO:0003723">
    <property type="term" value="F:RNA binding"/>
    <property type="evidence" value="ECO:0007669"/>
    <property type="project" value="TreeGrafter"/>
</dbReference>
<dbReference type="GO" id="GO:0005848">
    <property type="term" value="C:mRNA cleavage stimulating factor complex"/>
    <property type="evidence" value="ECO:0007669"/>
    <property type="project" value="InterPro"/>
</dbReference>
<gene>
    <name evidence="9" type="ORF">BCR43DRAFT_468306</name>
</gene>
<evidence type="ECO:0000256" key="5">
    <source>
        <dbReference type="ARBA" id="ARBA00023242"/>
    </source>
</evidence>
<organism evidence="9 10">
    <name type="scientific">Syncephalastrum racemosum</name>
    <name type="common">Filamentous fungus</name>
    <dbReference type="NCBI Taxonomy" id="13706"/>
    <lineage>
        <taxon>Eukaryota</taxon>
        <taxon>Fungi</taxon>
        <taxon>Fungi incertae sedis</taxon>
        <taxon>Mucoromycota</taxon>
        <taxon>Mucoromycotina</taxon>
        <taxon>Mucoromycetes</taxon>
        <taxon>Mucorales</taxon>
        <taxon>Syncephalastraceae</taxon>
        <taxon>Syncephalastrum</taxon>
    </lineage>
</organism>
<dbReference type="Proteomes" id="UP000242180">
    <property type="component" value="Unassembled WGS sequence"/>
</dbReference>
<evidence type="ECO:0000313" key="10">
    <source>
        <dbReference type="Proteomes" id="UP000242180"/>
    </source>
</evidence>
<accession>A0A1X2HLN1</accession>
<dbReference type="InParanoid" id="A0A1X2HLN1"/>
<dbReference type="InterPro" id="IPR001680">
    <property type="entry name" value="WD40_rpt"/>
</dbReference>
<name>A0A1X2HLN1_SYNRA</name>
<feature type="repeat" description="WD" evidence="7">
    <location>
        <begin position="172"/>
        <end position="213"/>
    </location>
</feature>
<keyword evidence="3" id="KW-0507">mRNA processing</keyword>
<keyword evidence="5" id="KW-0539">Nucleus</keyword>
<dbReference type="GO" id="GO:0031124">
    <property type="term" value="P:mRNA 3'-end processing"/>
    <property type="evidence" value="ECO:0007669"/>
    <property type="project" value="InterPro"/>
</dbReference>
<evidence type="ECO:0000256" key="6">
    <source>
        <dbReference type="ARBA" id="ARBA00029851"/>
    </source>
</evidence>
<feature type="repeat" description="WD" evidence="7">
    <location>
        <begin position="120"/>
        <end position="161"/>
    </location>
</feature>
<keyword evidence="4" id="KW-0677">Repeat</keyword>
<dbReference type="InterPro" id="IPR019775">
    <property type="entry name" value="WD40_repeat_CS"/>
</dbReference>
<evidence type="ECO:0000313" key="9">
    <source>
        <dbReference type="EMBL" id="ORZ00267.1"/>
    </source>
</evidence>
<evidence type="ECO:0000256" key="7">
    <source>
        <dbReference type="PROSITE-ProRule" id="PRU00221"/>
    </source>
</evidence>
<dbReference type="Gene3D" id="2.130.10.10">
    <property type="entry name" value="YVTN repeat-like/Quinoprotein amine dehydrogenase"/>
    <property type="match status" value="1"/>
</dbReference>
<dbReference type="PROSITE" id="PS50294">
    <property type="entry name" value="WD_REPEATS_REGION"/>
    <property type="match status" value="3"/>
</dbReference>
<dbReference type="InterPro" id="IPR044633">
    <property type="entry name" value="CstF1-like"/>
</dbReference>
<comment type="caution">
    <text evidence="9">The sequence shown here is derived from an EMBL/GenBank/DDBJ whole genome shotgun (WGS) entry which is preliminary data.</text>
</comment>
<evidence type="ECO:0000256" key="3">
    <source>
        <dbReference type="ARBA" id="ARBA00022664"/>
    </source>
</evidence>
<dbReference type="SMART" id="SM00320">
    <property type="entry name" value="WD40"/>
    <property type="match status" value="6"/>
</dbReference>
<dbReference type="STRING" id="13706.A0A1X2HLN1"/>
<evidence type="ECO:0000256" key="1">
    <source>
        <dbReference type="ARBA" id="ARBA00004123"/>
    </source>
</evidence>
<feature type="region of interest" description="Disordered" evidence="8">
    <location>
        <begin position="57"/>
        <end position="99"/>
    </location>
</feature>
<dbReference type="OrthoDB" id="538223at2759"/>
<keyword evidence="2 7" id="KW-0853">WD repeat</keyword>
<feature type="repeat" description="WD" evidence="7">
    <location>
        <begin position="261"/>
        <end position="302"/>
    </location>
</feature>
<feature type="compositionally biased region" description="Low complexity" evidence="8">
    <location>
        <begin position="85"/>
        <end position="99"/>
    </location>
</feature>
<dbReference type="EMBL" id="MCGN01000002">
    <property type="protein sequence ID" value="ORZ00267.1"/>
    <property type="molecule type" value="Genomic_DNA"/>
</dbReference>
<dbReference type="PROSITE" id="PS50082">
    <property type="entry name" value="WD_REPEATS_2"/>
    <property type="match status" value="5"/>
</dbReference>
<dbReference type="PANTHER" id="PTHR44133">
    <property type="entry name" value="CLEAVAGE STIMULATION FACTOR SUBUNIT 1"/>
    <property type="match status" value="1"/>
</dbReference>
<dbReference type="AlphaFoldDB" id="A0A1X2HLN1"/>
<protein>
    <recommendedName>
        <fullName evidence="6">Cleavage stimulation factor 50 kDa subunit</fullName>
    </recommendedName>
</protein>
<feature type="repeat" description="WD" evidence="7">
    <location>
        <begin position="216"/>
        <end position="257"/>
    </location>
</feature>
<dbReference type="CDD" id="cd00200">
    <property type="entry name" value="WD40"/>
    <property type="match status" value="1"/>
</dbReference>
<dbReference type="InterPro" id="IPR036322">
    <property type="entry name" value="WD40_repeat_dom_sf"/>
</dbReference>
<dbReference type="Gene3D" id="1.20.960.50">
    <property type="entry name" value="Cleavage stimulation factor subunit 1, dimerisation domain"/>
    <property type="match status" value="1"/>
</dbReference>
<reference evidence="9 10" key="1">
    <citation type="submission" date="2016-07" db="EMBL/GenBank/DDBJ databases">
        <title>Pervasive Adenine N6-methylation of Active Genes in Fungi.</title>
        <authorList>
            <consortium name="DOE Joint Genome Institute"/>
            <person name="Mondo S.J."/>
            <person name="Dannebaum R.O."/>
            <person name="Kuo R.C."/>
            <person name="Labutti K."/>
            <person name="Haridas S."/>
            <person name="Kuo A."/>
            <person name="Salamov A."/>
            <person name="Ahrendt S.R."/>
            <person name="Lipzen A."/>
            <person name="Sullivan W."/>
            <person name="Andreopoulos W.B."/>
            <person name="Clum A."/>
            <person name="Lindquist E."/>
            <person name="Daum C."/>
            <person name="Ramamoorthy G.K."/>
            <person name="Gryganskyi A."/>
            <person name="Culley D."/>
            <person name="Magnuson J.K."/>
            <person name="James T.Y."/>
            <person name="O'Malley M.A."/>
            <person name="Stajich J.E."/>
            <person name="Spatafora J.W."/>
            <person name="Visel A."/>
            <person name="Grigoriev I.V."/>
        </authorList>
    </citation>
    <scope>NUCLEOTIDE SEQUENCE [LARGE SCALE GENOMIC DNA]</scope>
    <source>
        <strain evidence="9 10">NRRL 2496</strain>
    </source>
</reference>
<evidence type="ECO:0000256" key="8">
    <source>
        <dbReference type="SAM" id="MobiDB-lite"/>
    </source>
</evidence>
<sequence>MDTVGEADLLPLIVGQLIAYGYGSVAQTVVDATGATVDMVPSGRLAELVQIAKNKLENDGSDDDYDMETDAIGANTSGLQDQHDQQQQQQQQLHQQDQQGLDFSVMREPSHTPNYQQLYFTQHKGPCRTAAFSNDGRYAATGSHDSSLKVLDVQKMKNRTGEASDKPVFRTLYDHSAPVNDMCFHPNNNVLASCADDHSIKLFDISKMGVKRSFRYFQDGAPVNSISFHPSGDYLLAGTTDAAIRIYDVKSLSCYSNTKTKDAHRGGITQIRYSKSARFFATSSMDGSVRIWDSVSGQPMKTIERAHGGMAVSSVRIMGNERYVLSAGLDSIMRMWEVSSGKMVMEYKGHHQQRSEMLQPTLACNENFVVIGDEGSKDAVCYDTQSGHVLCRIGGHNNLVRNVVASPTDSGVLTCSDDYRARYFVSEGSEMQMF</sequence>
<dbReference type="InterPro" id="IPR038184">
    <property type="entry name" value="CSTF1_dimer_sf"/>
</dbReference>